<evidence type="ECO:0000256" key="5">
    <source>
        <dbReference type="ARBA" id="ARBA00022692"/>
    </source>
</evidence>
<organism evidence="12 13">
    <name type="scientific">Nitzschia inconspicua</name>
    <dbReference type="NCBI Taxonomy" id="303405"/>
    <lineage>
        <taxon>Eukaryota</taxon>
        <taxon>Sar</taxon>
        <taxon>Stramenopiles</taxon>
        <taxon>Ochrophyta</taxon>
        <taxon>Bacillariophyta</taxon>
        <taxon>Bacillariophyceae</taxon>
        <taxon>Bacillariophycidae</taxon>
        <taxon>Bacillariales</taxon>
        <taxon>Bacillariaceae</taxon>
        <taxon>Nitzschia</taxon>
    </lineage>
</organism>
<dbReference type="EMBL" id="JAGRRH010000014">
    <property type="protein sequence ID" value="KAG7357982.1"/>
    <property type="molecule type" value="Genomic_DNA"/>
</dbReference>
<dbReference type="PANTHER" id="PTHR12317:SF63">
    <property type="entry name" value="DIACYLGLYCEROL O-ACYLTRANSFERASE 2"/>
    <property type="match status" value="1"/>
</dbReference>
<feature type="transmembrane region" description="Helical" evidence="11">
    <location>
        <begin position="64"/>
        <end position="87"/>
    </location>
</feature>
<gene>
    <name evidence="12" type="ORF">IV203_014569</name>
</gene>
<keyword evidence="5 11" id="KW-0812">Transmembrane</keyword>
<keyword evidence="6 11" id="KW-0256">Endoplasmic reticulum</keyword>
<evidence type="ECO:0000256" key="11">
    <source>
        <dbReference type="RuleBase" id="RU367023"/>
    </source>
</evidence>
<evidence type="ECO:0000256" key="1">
    <source>
        <dbReference type="ARBA" id="ARBA00004477"/>
    </source>
</evidence>
<evidence type="ECO:0000256" key="10">
    <source>
        <dbReference type="ARBA" id="ARBA00023315"/>
    </source>
</evidence>
<keyword evidence="8" id="KW-0443">Lipid metabolism</keyword>
<evidence type="ECO:0000256" key="7">
    <source>
        <dbReference type="ARBA" id="ARBA00022989"/>
    </source>
</evidence>
<evidence type="ECO:0000256" key="2">
    <source>
        <dbReference type="ARBA" id="ARBA00005420"/>
    </source>
</evidence>
<evidence type="ECO:0000256" key="3">
    <source>
        <dbReference type="ARBA" id="ARBA00022516"/>
    </source>
</evidence>
<name>A0A9K3L970_9STRA</name>
<keyword evidence="4 11" id="KW-0808">Transferase</keyword>
<reference evidence="12" key="2">
    <citation type="submission" date="2021-04" db="EMBL/GenBank/DDBJ databases">
        <authorList>
            <person name="Podell S."/>
        </authorList>
    </citation>
    <scope>NUCLEOTIDE SEQUENCE</scope>
    <source>
        <strain evidence="12">Hildebrandi</strain>
    </source>
</reference>
<dbReference type="PANTHER" id="PTHR12317">
    <property type="entry name" value="DIACYLGLYCEROL O-ACYLTRANSFERASE"/>
    <property type="match status" value="1"/>
</dbReference>
<keyword evidence="7 11" id="KW-1133">Transmembrane helix</keyword>
<sequence>MSSSAGPSNEAYAAKYPLHHSNPTSPSYYYCYSPPPSSVYPLTPAGSKVLLRVSGDDFTAYDQLVVVASSLFFVGGVFWVPAVYAWLVNRYRRIPSHETKRRAIYASLLLTVTAMLVAGPHRRAEFGRRINVRRWRLWKSWMRFFAMEVVADRFDTNNNNNTNSSVRDGLGNNNEPAILGISPHGIFPFGLAFAALTEASAEVFGPFRAVVATATQLLPWVRDVLRWVRAVDASRPSVERSLQQRDRIGLAPGGIAEISQTPSETKEFAIVRKGIFRLAYKYKVPIVPIYCFGSSMLLKRWNIPWLERLGVLLRISLVVFYGKWGLPIPFRQRLLYVMGNPIYPPTNNQPSGATTNGLGVDTDDASSKCVNDMYERYCNELRRIFDRHKESYAKGWEKKSLVILTE</sequence>
<evidence type="ECO:0000256" key="6">
    <source>
        <dbReference type="ARBA" id="ARBA00022824"/>
    </source>
</evidence>
<dbReference type="EC" id="2.3.1.-" evidence="11"/>
<keyword evidence="10 12" id="KW-0012">Acyltransferase</keyword>
<keyword evidence="3" id="KW-0444">Lipid biosynthesis</keyword>
<accession>A0A9K3L970</accession>
<dbReference type="Proteomes" id="UP000693970">
    <property type="component" value="Unassembled WGS sequence"/>
</dbReference>
<protein>
    <recommendedName>
        <fullName evidence="11">Acyltransferase</fullName>
        <ecNumber evidence="11">2.3.1.-</ecNumber>
    </recommendedName>
</protein>
<dbReference type="InterPro" id="IPR007130">
    <property type="entry name" value="DAGAT"/>
</dbReference>
<dbReference type="Pfam" id="PF03982">
    <property type="entry name" value="DAGAT"/>
    <property type="match status" value="1"/>
</dbReference>
<proteinExistence type="inferred from homology"/>
<dbReference type="GO" id="GO:0004144">
    <property type="term" value="F:diacylglycerol O-acyltransferase activity"/>
    <property type="evidence" value="ECO:0007669"/>
    <property type="project" value="TreeGrafter"/>
</dbReference>
<comment type="similarity">
    <text evidence="2 11">Belongs to the diacylglycerol acyltransferase family.</text>
</comment>
<comment type="subcellular location">
    <subcellularLocation>
        <location evidence="1 11">Endoplasmic reticulum membrane</location>
        <topology evidence="1 11">Multi-pass membrane protein</topology>
    </subcellularLocation>
</comment>
<dbReference type="GO" id="GO:0019432">
    <property type="term" value="P:triglyceride biosynthetic process"/>
    <property type="evidence" value="ECO:0007669"/>
    <property type="project" value="TreeGrafter"/>
</dbReference>
<dbReference type="AlphaFoldDB" id="A0A9K3L970"/>
<keyword evidence="13" id="KW-1185">Reference proteome</keyword>
<reference evidence="12" key="1">
    <citation type="journal article" date="2021" name="Sci. Rep.">
        <title>Diploid genomic architecture of Nitzschia inconspicua, an elite biomass production diatom.</title>
        <authorList>
            <person name="Oliver A."/>
            <person name="Podell S."/>
            <person name="Pinowska A."/>
            <person name="Traller J.C."/>
            <person name="Smith S.R."/>
            <person name="McClure R."/>
            <person name="Beliaev A."/>
            <person name="Bohutskyi P."/>
            <person name="Hill E.A."/>
            <person name="Rabines A."/>
            <person name="Zheng H."/>
            <person name="Allen L.Z."/>
            <person name="Kuo A."/>
            <person name="Grigoriev I.V."/>
            <person name="Allen A.E."/>
            <person name="Hazlebeck D."/>
            <person name="Allen E.E."/>
        </authorList>
    </citation>
    <scope>NUCLEOTIDE SEQUENCE</scope>
    <source>
        <strain evidence="12">Hildebrandi</strain>
    </source>
</reference>
<evidence type="ECO:0000313" key="12">
    <source>
        <dbReference type="EMBL" id="KAG7357982.1"/>
    </source>
</evidence>
<evidence type="ECO:0000256" key="9">
    <source>
        <dbReference type="ARBA" id="ARBA00023136"/>
    </source>
</evidence>
<dbReference type="OrthoDB" id="264532at2759"/>
<comment type="caution">
    <text evidence="12">The sequence shown here is derived from an EMBL/GenBank/DDBJ whole genome shotgun (WGS) entry which is preliminary data.</text>
</comment>
<keyword evidence="9 11" id="KW-0472">Membrane</keyword>
<evidence type="ECO:0000313" key="13">
    <source>
        <dbReference type="Proteomes" id="UP000693970"/>
    </source>
</evidence>
<evidence type="ECO:0000256" key="8">
    <source>
        <dbReference type="ARBA" id="ARBA00023098"/>
    </source>
</evidence>
<dbReference type="GO" id="GO:0005789">
    <property type="term" value="C:endoplasmic reticulum membrane"/>
    <property type="evidence" value="ECO:0007669"/>
    <property type="project" value="UniProtKB-SubCell"/>
</dbReference>
<feature type="transmembrane region" description="Helical" evidence="11">
    <location>
        <begin position="103"/>
        <end position="121"/>
    </location>
</feature>
<evidence type="ECO:0000256" key="4">
    <source>
        <dbReference type="ARBA" id="ARBA00022679"/>
    </source>
</evidence>